<protein>
    <submittedName>
        <fullName evidence="3">Uncharacterized protein</fullName>
    </submittedName>
</protein>
<dbReference type="RefSeq" id="WP_239261901.1">
    <property type="nucleotide sequence ID" value="NZ_JAKRCV010000004.1"/>
</dbReference>
<evidence type="ECO:0000313" key="4">
    <source>
        <dbReference type="Proteomes" id="UP001521931"/>
    </source>
</evidence>
<comment type="caution">
    <text evidence="3">The sequence shown here is derived from an EMBL/GenBank/DDBJ whole genome shotgun (WGS) entry which is preliminary data.</text>
</comment>
<name>A0ABS9PYL2_9MICO</name>
<keyword evidence="2" id="KW-1133">Transmembrane helix</keyword>
<evidence type="ECO:0000256" key="1">
    <source>
        <dbReference type="SAM" id="MobiDB-lite"/>
    </source>
</evidence>
<dbReference type="Proteomes" id="UP001521931">
    <property type="component" value="Unassembled WGS sequence"/>
</dbReference>
<organism evidence="3 4">
    <name type="scientific">Arsenicicoccus bolidensis</name>
    <dbReference type="NCBI Taxonomy" id="229480"/>
    <lineage>
        <taxon>Bacteria</taxon>
        <taxon>Bacillati</taxon>
        <taxon>Actinomycetota</taxon>
        <taxon>Actinomycetes</taxon>
        <taxon>Micrococcales</taxon>
        <taxon>Intrasporangiaceae</taxon>
        <taxon>Arsenicicoccus</taxon>
    </lineage>
</organism>
<keyword evidence="4" id="KW-1185">Reference proteome</keyword>
<gene>
    <name evidence="3" type="ORF">MHL29_02280</name>
</gene>
<keyword evidence="2" id="KW-0812">Transmembrane</keyword>
<proteinExistence type="predicted"/>
<evidence type="ECO:0000256" key="2">
    <source>
        <dbReference type="SAM" id="Phobius"/>
    </source>
</evidence>
<sequence length="316" mass="32458">MRDDELGRLVRRSLEGHADDVRPSPDLGEWVVERGKVVRRRRRVTAMAGAGTTLALVVGAAVLVPRLADGQDAEDKVVPATPPTSQVATAPAIPSPTPTSTGTGAPAPTSEAPSAPRSTATSPTDVPSATATATRTAPTSTPTASGTLAPEPGSSFETPFGPVAFPTGTSVKIAGTRAGDRYLALVGSNDDKSDSAPPNQARLMSVASDGTAIVLASAGNGSAHSFATSPNGRFVVVAIHDDGGERLEAYRVGQLGERASYIVPEEWQGEIVGWATEGVTIKGTQSAHELTWQMDSGRVTVRPAPDAPPTTLVTGR</sequence>
<feature type="region of interest" description="Disordered" evidence="1">
    <location>
        <begin position="71"/>
        <end position="161"/>
    </location>
</feature>
<accession>A0ABS9PYL2</accession>
<reference evidence="3 4" key="1">
    <citation type="submission" date="2022-02" db="EMBL/GenBank/DDBJ databases">
        <title>Uncovering new skin microbiome diversity through culturing and metagenomics.</title>
        <authorList>
            <person name="Conlan S."/>
            <person name="Deming C."/>
            <person name="Nisc Comparative Sequencing Program N."/>
            <person name="Segre J.A."/>
        </authorList>
    </citation>
    <scope>NUCLEOTIDE SEQUENCE [LARGE SCALE GENOMIC DNA]</scope>
    <source>
        <strain evidence="3 4">ACRQZ</strain>
    </source>
</reference>
<evidence type="ECO:0000313" key="3">
    <source>
        <dbReference type="EMBL" id="MCG7320723.1"/>
    </source>
</evidence>
<feature type="compositionally biased region" description="Low complexity" evidence="1">
    <location>
        <begin position="88"/>
        <end position="150"/>
    </location>
</feature>
<keyword evidence="2" id="KW-0472">Membrane</keyword>
<feature type="transmembrane region" description="Helical" evidence="2">
    <location>
        <begin position="44"/>
        <end position="64"/>
    </location>
</feature>
<dbReference type="EMBL" id="JAKRCV010000004">
    <property type="protein sequence ID" value="MCG7320723.1"/>
    <property type="molecule type" value="Genomic_DNA"/>
</dbReference>